<dbReference type="Gene3D" id="3.40.50.300">
    <property type="entry name" value="P-loop containing nucleotide triphosphate hydrolases"/>
    <property type="match status" value="1"/>
</dbReference>
<dbReference type="PROSITE" id="PS50893">
    <property type="entry name" value="ABC_TRANSPORTER_2"/>
    <property type="match status" value="1"/>
</dbReference>
<evidence type="ECO:0000256" key="4">
    <source>
        <dbReference type="ARBA" id="ARBA00022741"/>
    </source>
</evidence>
<dbReference type="SUPFAM" id="SSF52540">
    <property type="entry name" value="P-loop containing nucleoside triphosphate hydrolases"/>
    <property type="match status" value="1"/>
</dbReference>
<gene>
    <name evidence="10" type="ORF">ASPACDRAFT_1854203</name>
</gene>
<dbReference type="PANTHER" id="PTHR48041">
    <property type="entry name" value="ABC TRANSPORTER G FAMILY MEMBER 28"/>
    <property type="match status" value="1"/>
</dbReference>
<dbReference type="RefSeq" id="XP_020058556.1">
    <property type="nucleotide sequence ID" value="XM_020197371.1"/>
</dbReference>
<dbReference type="InterPro" id="IPR050352">
    <property type="entry name" value="ABCG_transporters"/>
</dbReference>
<evidence type="ECO:0000256" key="1">
    <source>
        <dbReference type="ARBA" id="ARBA00004141"/>
    </source>
</evidence>
<keyword evidence="2" id="KW-0813">Transport</keyword>
<dbReference type="STRING" id="690307.A0A1L9X124"/>
<name>A0A1L9X124_ASPA1</name>
<keyword evidence="3 8" id="KW-0812">Transmembrane</keyword>
<evidence type="ECO:0000313" key="10">
    <source>
        <dbReference type="EMBL" id="OJK02217.1"/>
    </source>
</evidence>
<feature type="domain" description="ABC transporter" evidence="9">
    <location>
        <begin position="213"/>
        <end position="452"/>
    </location>
</feature>
<dbReference type="PANTHER" id="PTHR48041:SF91">
    <property type="entry name" value="ABC TRANSPORTER G FAMILY MEMBER 28"/>
    <property type="match status" value="1"/>
</dbReference>
<dbReference type="Pfam" id="PF19055">
    <property type="entry name" value="ABC2_membrane_7"/>
    <property type="match status" value="1"/>
</dbReference>
<dbReference type="EMBL" id="KV878973">
    <property type="protein sequence ID" value="OJK02217.1"/>
    <property type="molecule type" value="Genomic_DNA"/>
</dbReference>
<dbReference type="Proteomes" id="UP000184546">
    <property type="component" value="Unassembled WGS sequence"/>
</dbReference>
<dbReference type="InterPro" id="IPR003593">
    <property type="entry name" value="AAA+_ATPase"/>
</dbReference>
<evidence type="ECO:0000256" key="6">
    <source>
        <dbReference type="ARBA" id="ARBA00022989"/>
    </source>
</evidence>
<evidence type="ECO:0000256" key="7">
    <source>
        <dbReference type="ARBA" id="ARBA00023136"/>
    </source>
</evidence>
<dbReference type="GO" id="GO:0016020">
    <property type="term" value="C:membrane"/>
    <property type="evidence" value="ECO:0007669"/>
    <property type="project" value="UniProtKB-SubCell"/>
</dbReference>
<keyword evidence="6 8" id="KW-1133">Transmembrane helix</keyword>
<evidence type="ECO:0000259" key="9">
    <source>
        <dbReference type="PROSITE" id="PS50893"/>
    </source>
</evidence>
<dbReference type="GO" id="GO:0005524">
    <property type="term" value="F:ATP binding"/>
    <property type="evidence" value="ECO:0007669"/>
    <property type="project" value="UniProtKB-KW"/>
</dbReference>
<dbReference type="InterPro" id="IPR003439">
    <property type="entry name" value="ABC_transporter-like_ATP-bd"/>
</dbReference>
<feature type="transmembrane region" description="Helical" evidence="8">
    <location>
        <begin position="684"/>
        <end position="709"/>
    </location>
</feature>
<dbReference type="InterPro" id="IPR017871">
    <property type="entry name" value="ABC_transporter-like_CS"/>
</dbReference>
<keyword evidence="11" id="KW-1185">Reference proteome</keyword>
<dbReference type="GO" id="GO:0016887">
    <property type="term" value="F:ATP hydrolysis activity"/>
    <property type="evidence" value="ECO:0007669"/>
    <property type="project" value="InterPro"/>
</dbReference>
<dbReference type="InterPro" id="IPR027417">
    <property type="entry name" value="P-loop_NTPase"/>
</dbReference>
<organism evidence="10 11">
    <name type="scientific">Aspergillus aculeatus (strain ATCC 16872 / CBS 172.66 / WB 5094)</name>
    <dbReference type="NCBI Taxonomy" id="690307"/>
    <lineage>
        <taxon>Eukaryota</taxon>
        <taxon>Fungi</taxon>
        <taxon>Dikarya</taxon>
        <taxon>Ascomycota</taxon>
        <taxon>Pezizomycotina</taxon>
        <taxon>Eurotiomycetes</taxon>
        <taxon>Eurotiomycetidae</taxon>
        <taxon>Eurotiales</taxon>
        <taxon>Aspergillaceae</taxon>
        <taxon>Aspergillus</taxon>
        <taxon>Aspergillus subgen. Circumdati</taxon>
    </lineage>
</organism>
<evidence type="ECO:0000256" key="3">
    <source>
        <dbReference type="ARBA" id="ARBA00022692"/>
    </source>
</evidence>
<sequence length="815" mass="88969">MNSSMSSGIGPAPSNDTCLSGQQAAWLASSPTCNDGFYCQSSEGDLPPERCNPTFECHLRRLQEGWNFCDKPQGTLEPVICPEGNYCAPGGAPPVPCPQGSFCPVGTANPIKCRALSLCPEGSSHQRDLVGILLCILLDIVVVLVWMRRFSLSSDLTRLWSWSRLSKWNGREDKVGKVEEPQEERGEEEQGVSRLLSFPFLSVDDAAAQPLEITFADLSFRIRGRPTDILAGLHGSCKAGSILGVMGPSGSGKSSFVNILGGKNKASTGEICLNGYKMKPAELRALIGFVPQDDLVLPELTVRENLLHSARVMLGGQLGDHEIQDYVESLIACLGLAKVQDQMVGNVAQRGLSGGECKRVSIGLELAAAPKVLILDEPTSGLDATAALSLMRLLRSISRCGIMVICVIHQPRAEIFALLDTLMLLNSGRQVYFGEAATAKAYFIGLGYEFPSFCNPADIIMDILPSHAWEDTDLPATEGKSCMPVTGISDADAGGASDTPQQVPDILLSIRQRKASWARQVWLSFCRGTVQQTRQTASFCLEIVSGSLIGVMIGLTVFEYHGHIFQGIYHPPFELLSSAVNYRMVAEQGLLSCLGIGECSLLPPKIELNEIRLHLSPHVACAAGPPGVKLLGEEKLIFRREQQSGHSRSAYFLGKNLSVLLRMFLSSLHYTTIYMILATPTISFGFQLAIDFLYFYCMYGLGCIVAAITQREDGPLVCMLSCLVISALGGCAPRLALVKTWHLGWFWYLWPATWFSEAFYNENTSPFAYLYQLDGASDFIGYKNNRIGFDIGLLLLIGTLYRVISYGLFVSLGWR</sequence>
<evidence type="ECO:0000256" key="5">
    <source>
        <dbReference type="ARBA" id="ARBA00022840"/>
    </source>
</evidence>
<dbReference type="SMART" id="SM00382">
    <property type="entry name" value="AAA"/>
    <property type="match status" value="1"/>
</dbReference>
<accession>A0A1L9X124</accession>
<feature type="transmembrane region" description="Helical" evidence="8">
    <location>
        <begin position="716"/>
        <end position="737"/>
    </location>
</feature>
<dbReference type="InterPro" id="IPR013525">
    <property type="entry name" value="ABC2_TM"/>
</dbReference>
<keyword evidence="5" id="KW-0067">ATP-binding</keyword>
<dbReference type="CDD" id="cd03213">
    <property type="entry name" value="ABCG_EPDR"/>
    <property type="match status" value="1"/>
</dbReference>
<proteinExistence type="predicted"/>
<dbReference type="PROSITE" id="PS00211">
    <property type="entry name" value="ABC_TRANSPORTER_1"/>
    <property type="match status" value="1"/>
</dbReference>
<comment type="subcellular location">
    <subcellularLocation>
        <location evidence="1">Membrane</location>
        <topology evidence="1">Multi-pass membrane protein</topology>
    </subcellularLocation>
</comment>
<dbReference type="InterPro" id="IPR043926">
    <property type="entry name" value="ABCG_dom"/>
</dbReference>
<dbReference type="AlphaFoldDB" id="A0A1L9X124"/>
<protein>
    <recommendedName>
        <fullName evidence="9">ABC transporter domain-containing protein</fullName>
    </recommendedName>
</protein>
<dbReference type="OrthoDB" id="66620at2759"/>
<dbReference type="GeneID" id="30971185"/>
<dbReference type="Pfam" id="PF00005">
    <property type="entry name" value="ABC_tran"/>
    <property type="match status" value="1"/>
</dbReference>
<dbReference type="Pfam" id="PF01061">
    <property type="entry name" value="ABC2_membrane"/>
    <property type="match status" value="1"/>
</dbReference>
<dbReference type="VEuPathDB" id="FungiDB:ASPACDRAFT_1854203"/>
<dbReference type="GO" id="GO:0140359">
    <property type="term" value="F:ABC-type transporter activity"/>
    <property type="evidence" value="ECO:0007669"/>
    <property type="project" value="InterPro"/>
</dbReference>
<feature type="transmembrane region" description="Helical" evidence="8">
    <location>
        <begin position="791"/>
        <end position="814"/>
    </location>
</feature>
<evidence type="ECO:0000256" key="8">
    <source>
        <dbReference type="SAM" id="Phobius"/>
    </source>
</evidence>
<evidence type="ECO:0000313" key="11">
    <source>
        <dbReference type="Proteomes" id="UP000184546"/>
    </source>
</evidence>
<keyword evidence="4" id="KW-0547">Nucleotide-binding</keyword>
<evidence type="ECO:0000256" key="2">
    <source>
        <dbReference type="ARBA" id="ARBA00022448"/>
    </source>
</evidence>
<dbReference type="OMA" id="HSNHGDV"/>
<reference evidence="11" key="1">
    <citation type="journal article" date="2017" name="Genome Biol.">
        <title>Comparative genomics reveals high biological diversity and specific adaptations in the industrially and medically important fungal genus Aspergillus.</title>
        <authorList>
            <person name="de Vries R.P."/>
            <person name="Riley R."/>
            <person name="Wiebenga A."/>
            <person name="Aguilar-Osorio G."/>
            <person name="Amillis S."/>
            <person name="Uchima C.A."/>
            <person name="Anderluh G."/>
            <person name="Asadollahi M."/>
            <person name="Askin M."/>
            <person name="Barry K."/>
            <person name="Battaglia E."/>
            <person name="Bayram O."/>
            <person name="Benocci T."/>
            <person name="Braus-Stromeyer S.A."/>
            <person name="Caldana C."/>
            <person name="Canovas D."/>
            <person name="Cerqueira G.C."/>
            <person name="Chen F."/>
            <person name="Chen W."/>
            <person name="Choi C."/>
            <person name="Clum A."/>
            <person name="Dos Santos R.A."/>
            <person name="Damasio A.R."/>
            <person name="Diallinas G."/>
            <person name="Emri T."/>
            <person name="Fekete E."/>
            <person name="Flipphi M."/>
            <person name="Freyberg S."/>
            <person name="Gallo A."/>
            <person name="Gournas C."/>
            <person name="Habgood R."/>
            <person name="Hainaut M."/>
            <person name="Harispe M.L."/>
            <person name="Henrissat B."/>
            <person name="Hilden K.S."/>
            <person name="Hope R."/>
            <person name="Hossain A."/>
            <person name="Karabika E."/>
            <person name="Karaffa L."/>
            <person name="Karanyi Z."/>
            <person name="Krasevec N."/>
            <person name="Kuo A."/>
            <person name="Kusch H."/>
            <person name="LaButti K."/>
            <person name="Lagendijk E.L."/>
            <person name="Lapidus A."/>
            <person name="Levasseur A."/>
            <person name="Lindquist E."/>
            <person name="Lipzen A."/>
            <person name="Logrieco A.F."/>
            <person name="MacCabe A."/>
            <person name="Maekelae M.R."/>
            <person name="Malavazi I."/>
            <person name="Melin P."/>
            <person name="Meyer V."/>
            <person name="Mielnichuk N."/>
            <person name="Miskei M."/>
            <person name="Molnar A.P."/>
            <person name="Mule G."/>
            <person name="Ngan C.Y."/>
            <person name="Orejas M."/>
            <person name="Orosz E."/>
            <person name="Ouedraogo J.P."/>
            <person name="Overkamp K.M."/>
            <person name="Park H.-S."/>
            <person name="Perrone G."/>
            <person name="Piumi F."/>
            <person name="Punt P.J."/>
            <person name="Ram A.F."/>
            <person name="Ramon A."/>
            <person name="Rauscher S."/>
            <person name="Record E."/>
            <person name="Riano-Pachon D.M."/>
            <person name="Robert V."/>
            <person name="Roehrig J."/>
            <person name="Ruller R."/>
            <person name="Salamov A."/>
            <person name="Salih N.S."/>
            <person name="Samson R.A."/>
            <person name="Sandor E."/>
            <person name="Sanguinetti M."/>
            <person name="Schuetze T."/>
            <person name="Sepcic K."/>
            <person name="Shelest E."/>
            <person name="Sherlock G."/>
            <person name="Sophianopoulou V."/>
            <person name="Squina F.M."/>
            <person name="Sun H."/>
            <person name="Susca A."/>
            <person name="Todd R.B."/>
            <person name="Tsang A."/>
            <person name="Unkles S.E."/>
            <person name="van de Wiele N."/>
            <person name="van Rossen-Uffink D."/>
            <person name="Oliveira J.V."/>
            <person name="Vesth T.C."/>
            <person name="Visser J."/>
            <person name="Yu J.-H."/>
            <person name="Zhou M."/>
            <person name="Andersen M.R."/>
            <person name="Archer D.B."/>
            <person name="Baker S.E."/>
            <person name="Benoit I."/>
            <person name="Brakhage A.A."/>
            <person name="Braus G.H."/>
            <person name="Fischer R."/>
            <person name="Frisvad J.C."/>
            <person name="Goldman G.H."/>
            <person name="Houbraken J."/>
            <person name="Oakley B."/>
            <person name="Pocsi I."/>
            <person name="Scazzocchio C."/>
            <person name="Seiboth B."/>
            <person name="vanKuyk P.A."/>
            <person name="Wortman J."/>
            <person name="Dyer P.S."/>
            <person name="Grigoriev I.V."/>
        </authorList>
    </citation>
    <scope>NUCLEOTIDE SEQUENCE [LARGE SCALE GENOMIC DNA]</scope>
    <source>
        <strain evidence="11">ATCC 16872 / CBS 172.66 / WB 5094</strain>
    </source>
</reference>
<keyword evidence="7 8" id="KW-0472">Membrane</keyword>